<dbReference type="Pfam" id="PF00334">
    <property type="entry name" value="NDK"/>
    <property type="match status" value="1"/>
</dbReference>
<dbReference type="InterPro" id="IPR001564">
    <property type="entry name" value="Nucleoside_diP_kinase"/>
</dbReference>
<dbReference type="SMART" id="SM00562">
    <property type="entry name" value="NDK"/>
    <property type="match status" value="1"/>
</dbReference>
<reference evidence="10" key="1">
    <citation type="submission" date="2021-10" db="EMBL/GenBank/DDBJ databases">
        <authorList>
            <person name="Criscuolo A."/>
        </authorList>
    </citation>
    <scope>NUCLEOTIDE SEQUENCE</scope>
    <source>
        <strain evidence="10">CIP111885</strain>
    </source>
</reference>
<evidence type="ECO:0000313" key="10">
    <source>
        <dbReference type="EMBL" id="CAG9610550.1"/>
    </source>
</evidence>
<accession>A0A9C7GED0</accession>
<proteinExistence type="inferred from homology"/>
<comment type="caution">
    <text evidence="10">The sequence shown here is derived from an EMBL/GenBank/DDBJ whole genome shotgun (WGS) entry which is preliminary data.</text>
</comment>
<dbReference type="Gene3D" id="3.30.70.141">
    <property type="entry name" value="Nucleoside diphosphate kinase-like domain"/>
    <property type="match status" value="1"/>
</dbReference>
<dbReference type="EMBL" id="CAKJTG010000040">
    <property type="protein sequence ID" value="CAG9610550.1"/>
    <property type="molecule type" value="Genomic_DNA"/>
</dbReference>
<evidence type="ECO:0000256" key="6">
    <source>
        <dbReference type="ARBA" id="ARBA00023080"/>
    </source>
</evidence>
<dbReference type="GO" id="GO:0006228">
    <property type="term" value="P:UTP biosynthetic process"/>
    <property type="evidence" value="ECO:0007669"/>
    <property type="project" value="InterPro"/>
</dbReference>
<dbReference type="InterPro" id="IPR034907">
    <property type="entry name" value="NDK-like_dom"/>
</dbReference>
<comment type="similarity">
    <text evidence="2 7 8">Belongs to the NDK family.</text>
</comment>
<dbReference type="AlphaFoldDB" id="A0A9C7GED0"/>
<organism evidence="10 11">
    <name type="scientific">Pseudoneobacillus rhizosphaerae</name>
    <dbReference type="NCBI Taxonomy" id="2880968"/>
    <lineage>
        <taxon>Bacteria</taxon>
        <taxon>Bacillati</taxon>
        <taxon>Bacillota</taxon>
        <taxon>Bacilli</taxon>
        <taxon>Bacillales</taxon>
        <taxon>Bacillaceae</taxon>
        <taxon>Pseudoneobacillus</taxon>
    </lineage>
</organism>
<dbReference type="PROSITE" id="PS51374">
    <property type="entry name" value="NDPK_LIKE"/>
    <property type="match status" value="1"/>
</dbReference>
<keyword evidence="6" id="KW-0546">Nucleotide metabolism</keyword>
<evidence type="ECO:0000256" key="5">
    <source>
        <dbReference type="ARBA" id="ARBA00022777"/>
    </source>
</evidence>
<evidence type="ECO:0000259" key="9">
    <source>
        <dbReference type="SMART" id="SM00562"/>
    </source>
</evidence>
<evidence type="ECO:0000256" key="7">
    <source>
        <dbReference type="PROSITE-ProRule" id="PRU00706"/>
    </source>
</evidence>
<dbReference type="GO" id="GO:0004550">
    <property type="term" value="F:nucleoside diphosphate kinase activity"/>
    <property type="evidence" value="ECO:0007669"/>
    <property type="project" value="UniProtKB-EC"/>
</dbReference>
<evidence type="ECO:0000256" key="8">
    <source>
        <dbReference type="RuleBase" id="RU004011"/>
    </source>
</evidence>
<evidence type="ECO:0000313" key="11">
    <source>
        <dbReference type="Proteomes" id="UP000789845"/>
    </source>
</evidence>
<keyword evidence="11" id="KW-1185">Reference proteome</keyword>
<gene>
    <name evidence="10" type="primary">ndk_2</name>
    <name evidence="10" type="ORF">NEOCIP111885_04325</name>
</gene>
<feature type="domain" description="Nucleoside diphosphate kinase-like" evidence="9">
    <location>
        <begin position="43"/>
        <end position="191"/>
    </location>
</feature>
<name>A0A9C7GED0_9BACI</name>
<comment type="caution">
    <text evidence="7">Lacks conserved residue(s) required for the propagation of feature annotation.</text>
</comment>
<dbReference type="PANTHER" id="PTHR11349">
    <property type="entry name" value="NUCLEOSIDE DIPHOSPHATE KINASE"/>
    <property type="match status" value="1"/>
</dbReference>
<comment type="cofactor">
    <cofactor evidence="1">
        <name>Mg(2+)</name>
        <dbReference type="ChEBI" id="CHEBI:18420"/>
    </cofactor>
</comment>
<dbReference type="InterPro" id="IPR036850">
    <property type="entry name" value="NDK-like_dom_sf"/>
</dbReference>
<dbReference type="PRINTS" id="PR01243">
    <property type="entry name" value="NUCDPKINASE"/>
</dbReference>
<evidence type="ECO:0000256" key="1">
    <source>
        <dbReference type="ARBA" id="ARBA00001946"/>
    </source>
</evidence>
<evidence type="ECO:0000256" key="2">
    <source>
        <dbReference type="ARBA" id="ARBA00008142"/>
    </source>
</evidence>
<dbReference type="GO" id="GO:0006183">
    <property type="term" value="P:GTP biosynthetic process"/>
    <property type="evidence" value="ECO:0007669"/>
    <property type="project" value="InterPro"/>
</dbReference>
<dbReference type="GO" id="GO:0006241">
    <property type="term" value="P:CTP biosynthetic process"/>
    <property type="evidence" value="ECO:0007669"/>
    <property type="project" value="InterPro"/>
</dbReference>
<dbReference type="Proteomes" id="UP000789845">
    <property type="component" value="Unassembled WGS sequence"/>
</dbReference>
<keyword evidence="4 10" id="KW-0808">Transferase</keyword>
<dbReference type="EC" id="2.7.4.6" evidence="3"/>
<dbReference type="SUPFAM" id="SSF54919">
    <property type="entry name" value="Nucleoside diphosphate kinase, NDK"/>
    <property type="match status" value="1"/>
</dbReference>
<keyword evidence="5 10" id="KW-0418">Kinase</keyword>
<evidence type="ECO:0000256" key="3">
    <source>
        <dbReference type="ARBA" id="ARBA00012966"/>
    </source>
</evidence>
<evidence type="ECO:0000256" key="4">
    <source>
        <dbReference type="ARBA" id="ARBA00022679"/>
    </source>
</evidence>
<sequence length="327" mass="38585">MQIDVVPKMKLGSVNNADMRNLILFFHILFHMAEKELIILNWNNIGFIICKPDAVYLNFEQEILSFLQQKGLEILACNYVTITPDLCRSLYWNENIDFTDKWWEFESEFFYLGESLCVLVQGTHEMPYKSVSDWIDRKLKGDNKPESARSETIRSSFGAMNRIFNLFHSSDCTEATKREASLFFSAEKLRGLDQLGTPCLVKPKKERNLDMVEVYFRIKRHCIQVSDLSPKVKRKYGDYLDDKIRQALSVSNSKKQVWLFKTLKEEYRLFYEDIHEDILLETITDYKYFTKIDFNALFRSFVETGLKLTKWELCLLKTTLFFAPSNF</sequence>
<protein>
    <recommendedName>
        <fullName evidence="3">nucleoside-diphosphate kinase</fullName>
        <ecNumber evidence="3">2.7.4.6</ecNumber>
    </recommendedName>
</protein>